<evidence type="ECO:0000256" key="1">
    <source>
        <dbReference type="SAM" id="Phobius"/>
    </source>
</evidence>
<comment type="caution">
    <text evidence="3">The sequence shown here is derived from an EMBL/GenBank/DDBJ whole genome shotgun (WGS) entry which is preliminary data.</text>
</comment>
<keyword evidence="1" id="KW-1133">Transmembrane helix</keyword>
<reference evidence="3 4" key="1">
    <citation type="submission" date="2018-05" db="EMBL/GenBank/DDBJ databases">
        <title>Genomic Encyclopedia of Type Strains, Phase IV (KMG-IV): sequencing the most valuable type-strain genomes for metagenomic binning, comparative biology and taxonomic classification.</title>
        <authorList>
            <person name="Goeker M."/>
        </authorList>
    </citation>
    <scope>NUCLEOTIDE SEQUENCE [LARGE SCALE GENOMIC DNA]</scope>
    <source>
        <strain evidence="3 4">DSM 19792</strain>
    </source>
</reference>
<feature type="transmembrane region" description="Helical" evidence="1">
    <location>
        <begin position="84"/>
        <end position="103"/>
    </location>
</feature>
<dbReference type="GO" id="GO:0004175">
    <property type="term" value="F:endopeptidase activity"/>
    <property type="evidence" value="ECO:0007669"/>
    <property type="project" value="UniProtKB-ARBA"/>
</dbReference>
<feature type="transmembrane region" description="Helical" evidence="1">
    <location>
        <begin position="163"/>
        <end position="184"/>
    </location>
</feature>
<protein>
    <recommendedName>
        <fullName evidence="2">CAAX prenyl protease 2/Lysostaphin resistance protein A-like domain-containing protein</fullName>
    </recommendedName>
</protein>
<evidence type="ECO:0000313" key="3">
    <source>
        <dbReference type="EMBL" id="PXX45275.1"/>
    </source>
</evidence>
<feature type="transmembrane region" description="Helical" evidence="1">
    <location>
        <begin position="229"/>
        <end position="247"/>
    </location>
</feature>
<dbReference type="EMBL" id="QJKB01000002">
    <property type="protein sequence ID" value="PXX45275.1"/>
    <property type="molecule type" value="Genomic_DNA"/>
</dbReference>
<accession>A0A318JX29</accession>
<name>A0A318JX29_9BURK</name>
<feature type="transmembrane region" description="Helical" evidence="1">
    <location>
        <begin position="253"/>
        <end position="269"/>
    </location>
</feature>
<organism evidence="3 4">
    <name type="scientific">Undibacterium pigrum</name>
    <dbReference type="NCBI Taxonomy" id="401470"/>
    <lineage>
        <taxon>Bacteria</taxon>
        <taxon>Pseudomonadati</taxon>
        <taxon>Pseudomonadota</taxon>
        <taxon>Betaproteobacteria</taxon>
        <taxon>Burkholderiales</taxon>
        <taxon>Oxalobacteraceae</taxon>
        <taxon>Undibacterium</taxon>
    </lineage>
</organism>
<dbReference type="OrthoDB" id="5322702at2"/>
<sequence length="298" mass="32376">MTTVPELPFLQILPYLFLYAAIAAAWLPAIVLAGPVKNLVPGHLLAALAGILALISGLISPVAALVLLVLAFLLWASVRNTFPLALRIVAGVLALLVALLLAMHKVPGFHNILLLDKVRFSDDAIPFTLYANFDKGMAGYLLLSLFCSHAGSWKQFLADGKRIALPALLTIAVLTGLGLATQFFRFLPKLPEATLLFFAVNLVLTCVAEEAFFRGLIQESIYRLGNKPAYGYLAIAMSAILFGLAHLGGGMQYAALATVAGLAYAIIYHRTRRLEWVILTHAAFNLYHFVLFTYPRLA</sequence>
<keyword evidence="1" id="KW-0812">Transmembrane</keyword>
<dbReference type="Proteomes" id="UP000247792">
    <property type="component" value="Unassembled WGS sequence"/>
</dbReference>
<evidence type="ECO:0000259" key="2">
    <source>
        <dbReference type="Pfam" id="PF02517"/>
    </source>
</evidence>
<feature type="transmembrane region" description="Helical" evidence="1">
    <location>
        <begin position="196"/>
        <end position="217"/>
    </location>
</feature>
<keyword evidence="1" id="KW-0472">Membrane</keyword>
<gene>
    <name evidence="3" type="ORF">DFR42_102503</name>
</gene>
<feature type="transmembrane region" description="Helical" evidence="1">
    <location>
        <begin position="276"/>
        <end position="294"/>
    </location>
</feature>
<keyword evidence="4" id="KW-1185">Reference proteome</keyword>
<dbReference type="InterPro" id="IPR003675">
    <property type="entry name" value="Rce1/LyrA-like_dom"/>
</dbReference>
<dbReference type="RefSeq" id="WP_110254723.1">
    <property type="nucleotide sequence ID" value="NZ_QJKB01000002.1"/>
</dbReference>
<feature type="domain" description="CAAX prenyl protease 2/Lysostaphin resistance protein A-like" evidence="2">
    <location>
        <begin position="193"/>
        <end position="286"/>
    </location>
</feature>
<proteinExistence type="predicted"/>
<dbReference type="AlphaFoldDB" id="A0A318JX29"/>
<dbReference type="Pfam" id="PF02517">
    <property type="entry name" value="Rce1-like"/>
    <property type="match status" value="1"/>
</dbReference>
<dbReference type="GO" id="GO:0080120">
    <property type="term" value="P:CAAX-box protein maturation"/>
    <property type="evidence" value="ECO:0007669"/>
    <property type="project" value="UniProtKB-ARBA"/>
</dbReference>
<evidence type="ECO:0000313" key="4">
    <source>
        <dbReference type="Proteomes" id="UP000247792"/>
    </source>
</evidence>
<feature type="transmembrane region" description="Helical" evidence="1">
    <location>
        <begin position="45"/>
        <end position="78"/>
    </location>
</feature>
<feature type="transmembrane region" description="Helical" evidence="1">
    <location>
        <begin position="12"/>
        <end position="33"/>
    </location>
</feature>